<dbReference type="AlphaFoldDB" id="A0A0C9VT34"/>
<evidence type="ECO:0000313" key="1">
    <source>
        <dbReference type="EMBL" id="KIJ41670.1"/>
    </source>
</evidence>
<proteinExistence type="predicted"/>
<dbReference type="OrthoDB" id="2973282at2759"/>
<accession>A0A0C9VT34</accession>
<name>A0A0C9VT34_SPHS4</name>
<protein>
    <recommendedName>
        <fullName evidence="3">F-box domain-containing protein</fullName>
    </recommendedName>
</protein>
<dbReference type="HOGENOM" id="CLU_052863_0_0_1"/>
<sequence>MPIHSSPTFGSTSEAGVTSQAIGRGGSLVQLKLEVVKTVSVGNTESEEIILPTELLGEIFKWSVAMTDQESPTTLWSAPFVFTQVSRFWRSVAFSLHDLWEYLGIGSGSPFNIYQVLAMYLAHCSPSSTLRILAFPPIPDWNRQTQDIPCLSRVQSMWTDAVNIMANQGVILVSLDTIILDISVASYEALAQFLGNCSMLKELRIIVGSVDSFQGSNSFRHRDALLPHRHQLELKLPSNLDPFHLFNSFNAPNLSYFRLTLTGNEGGNPQLWFRLVYLFETSKRLETLVLQNVKLPGEGVPALIMTSLMKLNTLFIMGGAMSRLLNILSKMHHSEWICPELSYLHLTNVPVIQDKLLRLVNARRGRDGVTGITNILLYGCRGISTGNLMKNEAIAAIEQVDIIEALPECDDSWIEDHWEFEGNNEGVELAHNEVVY</sequence>
<gene>
    <name evidence="1" type="ORF">M422DRAFT_255285</name>
</gene>
<dbReference type="SUPFAM" id="SSF52047">
    <property type="entry name" value="RNI-like"/>
    <property type="match status" value="1"/>
</dbReference>
<evidence type="ECO:0008006" key="3">
    <source>
        <dbReference type="Google" id="ProtNLM"/>
    </source>
</evidence>
<organism evidence="1 2">
    <name type="scientific">Sphaerobolus stellatus (strain SS14)</name>
    <dbReference type="NCBI Taxonomy" id="990650"/>
    <lineage>
        <taxon>Eukaryota</taxon>
        <taxon>Fungi</taxon>
        <taxon>Dikarya</taxon>
        <taxon>Basidiomycota</taxon>
        <taxon>Agaricomycotina</taxon>
        <taxon>Agaricomycetes</taxon>
        <taxon>Phallomycetidae</taxon>
        <taxon>Geastrales</taxon>
        <taxon>Sphaerobolaceae</taxon>
        <taxon>Sphaerobolus</taxon>
    </lineage>
</organism>
<dbReference type="Gene3D" id="3.80.10.10">
    <property type="entry name" value="Ribonuclease Inhibitor"/>
    <property type="match status" value="1"/>
</dbReference>
<reference evidence="1 2" key="1">
    <citation type="submission" date="2014-06" db="EMBL/GenBank/DDBJ databases">
        <title>Evolutionary Origins and Diversification of the Mycorrhizal Mutualists.</title>
        <authorList>
            <consortium name="DOE Joint Genome Institute"/>
            <consortium name="Mycorrhizal Genomics Consortium"/>
            <person name="Kohler A."/>
            <person name="Kuo A."/>
            <person name="Nagy L.G."/>
            <person name="Floudas D."/>
            <person name="Copeland A."/>
            <person name="Barry K.W."/>
            <person name="Cichocki N."/>
            <person name="Veneault-Fourrey C."/>
            <person name="LaButti K."/>
            <person name="Lindquist E.A."/>
            <person name="Lipzen A."/>
            <person name="Lundell T."/>
            <person name="Morin E."/>
            <person name="Murat C."/>
            <person name="Riley R."/>
            <person name="Ohm R."/>
            <person name="Sun H."/>
            <person name="Tunlid A."/>
            <person name="Henrissat B."/>
            <person name="Grigoriev I.V."/>
            <person name="Hibbett D.S."/>
            <person name="Martin F."/>
        </authorList>
    </citation>
    <scope>NUCLEOTIDE SEQUENCE [LARGE SCALE GENOMIC DNA]</scope>
    <source>
        <strain evidence="1 2">SS14</strain>
    </source>
</reference>
<dbReference type="InterPro" id="IPR032675">
    <property type="entry name" value="LRR_dom_sf"/>
</dbReference>
<evidence type="ECO:0000313" key="2">
    <source>
        <dbReference type="Proteomes" id="UP000054279"/>
    </source>
</evidence>
<keyword evidence="2" id="KW-1185">Reference proteome</keyword>
<dbReference type="Proteomes" id="UP000054279">
    <property type="component" value="Unassembled WGS sequence"/>
</dbReference>
<dbReference type="EMBL" id="KN837135">
    <property type="protein sequence ID" value="KIJ41670.1"/>
    <property type="molecule type" value="Genomic_DNA"/>
</dbReference>